<evidence type="ECO:0000313" key="3">
    <source>
        <dbReference type="Proteomes" id="UP000015503"/>
    </source>
</evidence>
<feature type="region of interest" description="Disordered" evidence="1">
    <location>
        <begin position="47"/>
        <end position="85"/>
    </location>
</feature>
<dbReference type="KEGG" id="pre:PCA10_01070"/>
<feature type="compositionally biased region" description="Gly residues" evidence="1">
    <location>
        <begin position="59"/>
        <end position="68"/>
    </location>
</feature>
<reference evidence="2 3" key="1">
    <citation type="journal article" date="2013" name="Genome Announc.">
        <title>Complete Genome Sequence of the Carbazole Degrader Pseudomonas resinovorans Strain CA10 (NBRC 106553).</title>
        <authorList>
            <person name="Shintani M."/>
            <person name="Hosoyama A."/>
            <person name="Ohji S."/>
            <person name="Tsuchikane K."/>
            <person name="Takarada H."/>
            <person name="Yamazoe A."/>
            <person name="Fujita N."/>
            <person name="Nojiri H."/>
        </authorList>
    </citation>
    <scope>NUCLEOTIDE SEQUENCE [LARGE SCALE GENOMIC DNA]</scope>
    <source>
        <strain evidence="2 3">NBRC 106553</strain>
    </source>
</reference>
<organism evidence="2 3">
    <name type="scientific">Metapseudomonas resinovorans NBRC 106553</name>
    <dbReference type="NCBI Taxonomy" id="1245471"/>
    <lineage>
        <taxon>Bacteria</taxon>
        <taxon>Pseudomonadati</taxon>
        <taxon>Pseudomonadota</taxon>
        <taxon>Gammaproteobacteria</taxon>
        <taxon>Pseudomonadales</taxon>
        <taxon>Pseudomonadaceae</taxon>
        <taxon>Metapseudomonas</taxon>
    </lineage>
</organism>
<evidence type="ECO:0000256" key="1">
    <source>
        <dbReference type="SAM" id="MobiDB-lite"/>
    </source>
</evidence>
<proteinExistence type="predicted"/>
<protein>
    <submittedName>
        <fullName evidence="2">Uncharacterized protein</fullName>
    </submittedName>
</protein>
<dbReference type="AlphaFoldDB" id="S6B9S7"/>
<accession>S6B9S7</accession>
<name>S6B9S7_METRE</name>
<dbReference type="STRING" id="1245471.PCA10_01070"/>
<gene>
    <name evidence="2" type="ORF">PCA10_01070</name>
</gene>
<evidence type="ECO:0000313" key="2">
    <source>
        <dbReference type="EMBL" id="BAN45839.1"/>
    </source>
</evidence>
<dbReference type="EMBL" id="AP013068">
    <property type="protein sequence ID" value="BAN45839.1"/>
    <property type="molecule type" value="Genomic_DNA"/>
</dbReference>
<dbReference type="Proteomes" id="UP000015503">
    <property type="component" value="Chromosome"/>
</dbReference>
<keyword evidence="3" id="KW-1185">Reference proteome</keyword>
<dbReference type="HOGENOM" id="CLU_2510191_0_0_6"/>
<sequence length="85" mass="9134">MATRVWAWAAPATRDRAMAATDNERRMKALRRKYLRDLTAIAFSSSKPEAQGAKVSGMGRRGPGGNGGLARRAACCTRPGSEIRG</sequence>